<gene>
    <name evidence="1" type="ORF">ABRP34_02635</name>
</gene>
<dbReference type="AlphaFoldDB" id="A0AAU8ER33"/>
<organism evidence="1">
    <name type="scientific">Arthrobacter sp. K5</name>
    <dbReference type="NCBI Taxonomy" id="2839623"/>
    <lineage>
        <taxon>Bacteria</taxon>
        <taxon>Bacillati</taxon>
        <taxon>Actinomycetota</taxon>
        <taxon>Actinomycetes</taxon>
        <taxon>Micrococcales</taxon>
        <taxon>Micrococcaceae</taxon>
        <taxon>Arthrobacter</taxon>
    </lineage>
</organism>
<evidence type="ECO:0000313" key="1">
    <source>
        <dbReference type="EMBL" id="XCH11932.1"/>
    </source>
</evidence>
<dbReference type="RefSeq" id="WP_139023238.1">
    <property type="nucleotide sequence ID" value="NZ_CP159279.1"/>
</dbReference>
<reference evidence="1" key="1">
    <citation type="submission" date="2024-06" db="EMBL/GenBank/DDBJ databases">
        <title>Biodegradation of dimethachlon by Arthrobacter sp. K5: mechanistic insights and ecological implications.</title>
        <authorList>
            <person name="Hu S."/>
            <person name="Lu P."/>
        </authorList>
    </citation>
    <scope>NUCLEOTIDE SEQUENCE</scope>
    <source>
        <strain evidence="1">K5</strain>
    </source>
</reference>
<proteinExistence type="predicted"/>
<sequence>MPEIAADKTFADLARNFRRSCPNGVSMKTRLRGVNIMADDKEVLDWVSPRKQREIDNQAAFLRFLLEREEAIAQEGEKLYG</sequence>
<name>A0AAU8ER33_9MICC</name>
<protein>
    <submittedName>
        <fullName evidence="1">Uncharacterized protein</fullName>
    </submittedName>
</protein>
<accession>A0AAU8ER33</accession>
<dbReference type="EMBL" id="CP159279">
    <property type="protein sequence ID" value="XCH11932.1"/>
    <property type="molecule type" value="Genomic_DNA"/>
</dbReference>